<comment type="caution">
    <text evidence="2">The sequence shown here is derived from an EMBL/GenBank/DDBJ whole genome shotgun (WGS) entry which is preliminary data.</text>
</comment>
<accession>A0AAV0BR37</accession>
<organism evidence="2 3">
    <name type="scientific">Phakopsora pachyrhizi</name>
    <name type="common">Asian soybean rust disease fungus</name>
    <dbReference type="NCBI Taxonomy" id="170000"/>
    <lineage>
        <taxon>Eukaryota</taxon>
        <taxon>Fungi</taxon>
        <taxon>Dikarya</taxon>
        <taxon>Basidiomycota</taxon>
        <taxon>Pucciniomycotina</taxon>
        <taxon>Pucciniomycetes</taxon>
        <taxon>Pucciniales</taxon>
        <taxon>Phakopsoraceae</taxon>
        <taxon>Phakopsora</taxon>
    </lineage>
</organism>
<dbReference type="AlphaFoldDB" id="A0AAV0BR37"/>
<feature type="compositionally biased region" description="Basic and acidic residues" evidence="1">
    <location>
        <begin position="199"/>
        <end position="220"/>
    </location>
</feature>
<proteinExistence type="predicted"/>
<evidence type="ECO:0000313" key="3">
    <source>
        <dbReference type="Proteomes" id="UP001153365"/>
    </source>
</evidence>
<evidence type="ECO:0000256" key="1">
    <source>
        <dbReference type="SAM" id="MobiDB-lite"/>
    </source>
</evidence>
<protein>
    <submittedName>
        <fullName evidence="2">Expressed protein</fullName>
    </submittedName>
</protein>
<keyword evidence="3" id="KW-1185">Reference proteome</keyword>
<reference evidence="2" key="1">
    <citation type="submission" date="2022-06" db="EMBL/GenBank/DDBJ databases">
        <authorList>
            <consortium name="SYNGENTA / RWTH Aachen University"/>
        </authorList>
    </citation>
    <scope>NUCLEOTIDE SEQUENCE</scope>
</reference>
<feature type="region of interest" description="Disordered" evidence="1">
    <location>
        <begin position="175"/>
        <end position="220"/>
    </location>
</feature>
<evidence type="ECO:0000313" key="2">
    <source>
        <dbReference type="EMBL" id="CAH7688797.1"/>
    </source>
</evidence>
<name>A0AAV0BR37_PHAPC</name>
<dbReference type="EMBL" id="CALTRL010006013">
    <property type="protein sequence ID" value="CAH7688797.1"/>
    <property type="molecule type" value="Genomic_DNA"/>
</dbReference>
<dbReference type="Proteomes" id="UP001153365">
    <property type="component" value="Unassembled WGS sequence"/>
</dbReference>
<feature type="compositionally biased region" description="Acidic residues" evidence="1">
    <location>
        <begin position="182"/>
        <end position="198"/>
    </location>
</feature>
<gene>
    <name evidence="2" type="ORF">PPACK8108_LOCUS23818</name>
</gene>
<sequence>MIESAEKPTLSDHSNRAPVEKIDIRERRVYGLDSLTERTFPINMGRPPNSSKVVNEPIFPSKSLLLSSTSSPVDLSLSSSPQKINSILITEGHLMETQSPVHFKAASNEDFVIKAALLETKHDSLLDPTHQITANTSNAVVIELDPTQRNITSKLCRTHNKWTFDKRQATPYPKITSAESYFLEDEEEKDEGEEDEDGEPKGKTDGVRDEEDIKPTHSKN</sequence>